<evidence type="ECO:0000313" key="2">
    <source>
        <dbReference type="Proteomes" id="UP000515204"/>
    </source>
</evidence>
<dbReference type="KEGG" id="dqu:106747943"/>
<feature type="non-terminal residue" evidence="3">
    <location>
        <position position="426"/>
    </location>
</feature>
<dbReference type="InterPro" id="IPR029526">
    <property type="entry name" value="PGBD"/>
</dbReference>
<organism evidence="2 3">
    <name type="scientific">Dinoponera quadriceps</name>
    <name type="common">South American ant</name>
    <dbReference type="NCBI Taxonomy" id="609295"/>
    <lineage>
        <taxon>Eukaryota</taxon>
        <taxon>Metazoa</taxon>
        <taxon>Ecdysozoa</taxon>
        <taxon>Arthropoda</taxon>
        <taxon>Hexapoda</taxon>
        <taxon>Insecta</taxon>
        <taxon>Pterygota</taxon>
        <taxon>Neoptera</taxon>
        <taxon>Endopterygota</taxon>
        <taxon>Hymenoptera</taxon>
        <taxon>Apocrita</taxon>
        <taxon>Aculeata</taxon>
        <taxon>Formicoidea</taxon>
        <taxon>Formicidae</taxon>
        <taxon>Ponerinae</taxon>
        <taxon>Ponerini</taxon>
        <taxon>Dinoponera</taxon>
    </lineage>
</organism>
<feature type="domain" description="PiggyBac transposable element-derived protein" evidence="1">
    <location>
        <begin position="104"/>
        <end position="408"/>
    </location>
</feature>
<dbReference type="PANTHER" id="PTHR46599:SF3">
    <property type="entry name" value="PIGGYBAC TRANSPOSABLE ELEMENT-DERIVED PROTEIN 4"/>
    <property type="match status" value="1"/>
</dbReference>
<evidence type="ECO:0000259" key="1">
    <source>
        <dbReference type="Pfam" id="PF13843"/>
    </source>
</evidence>
<dbReference type="GeneID" id="106747943"/>
<dbReference type="RefSeq" id="XP_014481483.1">
    <property type="nucleotide sequence ID" value="XM_014625997.1"/>
</dbReference>
<dbReference type="Proteomes" id="UP000515204">
    <property type="component" value="Unplaced"/>
</dbReference>
<protein>
    <submittedName>
        <fullName evidence="3">PiggyBac transposable element-derived protein 4-like</fullName>
    </submittedName>
</protein>
<dbReference type="PANTHER" id="PTHR46599">
    <property type="entry name" value="PIGGYBAC TRANSPOSABLE ELEMENT-DERIVED PROTEIN 4"/>
    <property type="match status" value="1"/>
</dbReference>
<evidence type="ECO:0000313" key="3">
    <source>
        <dbReference type="RefSeq" id="XP_014481483.1"/>
    </source>
</evidence>
<keyword evidence="2" id="KW-1185">Reference proteome</keyword>
<accession>A0A6P3XUB0</accession>
<dbReference type="OrthoDB" id="7681398at2759"/>
<dbReference type="AlphaFoldDB" id="A0A6P3XUB0"/>
<reference evidence="3" key="1">
    <citation type="submission" date="2025-08" db="UniProtKB">
        <authorList>
            <consortium name="RefSeq"/>
        </authorList>
    </citation>
    <scope>IDENTIFICATION</scope>
</reference>
<name>A0A6P3XUB0_DINQU</name>
<proteinExistence type="predicted"/>
<sequence length="426" mass="49935">MEKNKYYDENLELSDTEDVFDFQVLKDIVEDNVGYDSDASSSGSEIILPKRRRMRIIESETEDSLQYLDEWRDVTEKLDMPDRIPFSILPQVIGPQVPTNIVQPIQYFKLFLTDELVNEILKETNNYAKNVLKLKKISSNSIWQTWRDVEKDEFWAFIGVIVNMGTIHLANMQEYWTVKENSRIPFFSNTFTRKRFNQIFWMLHLKTPDPAKNDIRTLIQRASNFLEYINSKFSDYFIPGENICVDESVIKFKGKISFITYNPNKLTKWGIRAYVLADSEIGYVYSILPCYGSITSENLPRPDLLVSTRITLHLYQQLLNRVPTAKGYHMHTDRYYTSILLAEELRKMKCHLTGTIQINRKGVPTTLKKPKLDEKRTVAYKQGNTMLFAWRDKRIVSLLSNWHNAEMITTRRFIRGGTNEVIEKPS</sequence>
<dbReference type="Pfam" id="PF13843">
    <property type="entry name" value="DDE_Tnp_1_7"/>
    <property type="match status" value="1"/>
</dbReference>
<gene>
    <name evidence="3" type="primary">LOC106747943</name>
</gene>